<feature type="domain" description="Aldehyde dehydrogenase" evidence="7">
    <location>
        <begin position="16"/>
        <end position="472"/>
    </location>
</feature>
<feature type="active site" evidence="5">
    <location>
        <position position="248"/>
    </location>
</feature>
<dbReference type="FunFam" id="3.40.605.10:FF:000007">
    <property type="entry name" value="NAD/NADP-dependent betaine aldehyde dehydrogenase"/>
    <property type="match status" value="1"/>
</dbReference>
<evidence type="ECO:0000256" key="6">
    <source>
        <dbReference type="RuleBase" id="RU003345"/>
    </source>
</evidence>
<dbReference type="InterPro" id="IPR016162">
    <property type="entry name" value="Ald_DH_N"/>
</dbReference>
<keyword evidence="9" id="KW-1185">Reference proteome</keyword>
<dbReference type="Proteomes" id="UP000627573">
    <property type="component" value="Unassembled WGS sequence"/>
</dbReference>
<organism evidence="8 9">
    <name type="scientific">Rhodococcus erythropolis</name>
    <name type="common">Arthrobacter picolinophilus</name>
    <dbReference type="NCBI Taxonomy" id="1833"/>
    <lineage>
        <taxon>Bacteria</taxon>
        <taxon>Bacillati</taxon>
        <taxon>Actinomycetota</taxon>
        <taxon>Actinomycetes</taxon>
        <taxon>Mycobacteriales</taxon>
        <taxon>Nocardiaceae</taxon>
        <taxon>Rhodococcus</taxon>
        <taxon>Rhodococcus erythropolis group</taxon>
    </lineage>
</organism>
<dbReference type="SUPFAM" id="SSF53720">
    <property type="entry name" value="ALDH-like"/>
    <property type="match status" value="1"/>
</dbReference>
<evidence type="ECO:0000259" key="7">
    <source>
        <dbReference type="Pfam" id="PF00171"/>
    </source>
</evidence>
<dbReference type="GO" id="GO:0004029">
    <property type="term" value="F:aldehyde dehydrogenase (NAD+) activity"/>
    <property type="evidence" value="ECO:0007669"/>
    <property type="project" value="UniProtKB-EC"/>
</dbReference>
<dbReference type="PROSITE" id="PS00687">
    <property type="entry name" value="ALDEHYDE_DEHYDR_GLU"/>
    <property type="match status" value="1"/>
</dbReference>
<protein>
    <recommendedName>
        <fullName evidence="3">aldehyde dehydrogenase (NAD(+))</fullName>
        <ecNumber evidence="3">1.2.1.3</ecNumber>
    </recommendedName>
</protein>
<dbReference type="InterPro" id="IPR029510">
    <property type="entry name" value="Ald_DH_CS_GLU"/>
</dbReference>
<evidence type="ECO:0000256" key="1">
    <source>
        <dbReference type="ARBA" id="ARBA00009986"/>
    </source>
</evidence>
<comment type="catalytic activity">
    <reaction evidence="4">
        <text>an aldehyde + NAD(+) + H2O = a carboxylate + NADH + 2 H(+)</text>
        <dbReference type="Rhea" id="RHEA:16185"/>
        <dbReference type="ChEBI" id="CHEBI:15377"/>
        <dbReference type="ChEBI" id="CHEBI:15378"/>
        <dbReference type="ChEBI" id="CHEBI:17478"/>
        <dbReference type="ChEBI" id="CHEBI:29067"/>
        <dbReference type="ChEBI" id="CHEBI:57540"/>
        <dbReference type="ChEBI" id="CHEBI:57945"/>
        <dbReference type="EC" id="1.2.1.3"/>
    </reaction>
</comment>
<dbReference type="InterPro" id="IPR015590">
    <property type="entry name" value="Aldehyde_DH_dom"/>
</dbReference>
<name>A0A8I1D705_RHOER</name>
<proteinExistence type="inferred from homology"/>
<evidence type="ECO:0000256" key="5">
    <source>
        <dbReference type="PROSITE-ProRule" id="PRU10007"/>
    </source>
</evidence>
<evidence type="ECO:0000256" key="4">
    <source>
        <dbReference type="ARBA" id="ARBA00049194"/>
    </source>
</evidence>
<dbReference type="PANTHER" id="PTHR42804:SF1">
    <property type="entry name" value="ALDEHYDE DEHYDROGENASE-RELATED"/>
    <property type="match status" value="1"/>
</dbReference>
<gene>
    <name evidence="8" type="ORF">I3517_14280</name>
</gene>
<dbReference type="Gene3D" id="3.40.605.10">
    <property type="entry name" value="Aldehyde Dehydrogenase, Chain A, domain 1"/>
    <property type="match status" value="1"/>
</dbReference>
<dbReference type="Pfam" id="PF00171">
    <property type="entry name" value="Aldedh"/>
    <property type="match status" value="1"/>
</dbReference>
<dbReference type="PANTHER" id="PTHR42804">
    <property type="entry name" value="ALDEHYDE DEHYDROGENASE"/>
    <property type="match status" value="1"/>
</dbReference>
<comment type="similarity">
    <text evidence="1 6">Belongs to the aldehyde dehydrogenase family.</text>
</comment>
<dbReference type="EMBL" id="JAECSB010000044">
    <property type="protein sequence ID" value="MBH5143777.1"/>
    <property type="molecule type" value="Genomic_DNA"/>
</dbReference>
<evidence type="ECO:0000256" key="3">
    <source>
        <dbReference type="ARBA" id="ARBA00024226"/>
    </source>
</evidence>
<dbReference type="Gene3D" id="3.40.309.10">
    <property type="entry name" value="Aldehyde Dehydrogenase, Chain A, domain 2"/>
    <property type="match status" value="1"/>
</dbReference>
<accession>A0A8I1D705</accession>
<dbReference type="CDD" id="cd07138">
    <property type="entry name" value="ALDH_CddD_SSP0762"/>
    <property type="match status" value="1"/>
</dbReference>
<comment type="caution">
    <text evidence="8">The sequence shown here is derived from an EMBL/GenBank/DDBJ whole genome shotgun (WGS) entry which is preliminary data.</text>
</comment>
<evidence type="ECO:0000313" key="8">
    <source>
        <dbReference type="EMBL" id="MBH5143777.1"/>
    </source>
</evidence>
<evidence type="ECO:0000313" key="9">
    <source>
        <dbReference type="Proteomes" id="UP000627573"/>
    </source>
</evidence>
<reference evidence="8 9" key="1">
    <citation type="submission" date="2020-12" db="EMBL/GenBank/DDBJ databases">
        <title>Draft genome sequence of furan degrading bacterial strain FUR100.</title>
        <authorList>
            <person name="Woiski C."/>
        </authorList>
    </citation>
    <scope>NUCLEOTIDE SEQUENCE [LARGE SCALE GENOMIC DNA]</scope>
    <source>
        <strain evidence="8 9">FUR100</strain>
    </source>
</reference>
<sequence length="473" mass="49657">MCLVIERDQIYINGAWVPSTGTDVLTVVNPVTEEPVATIPAGTVEDVDKAVKAAAAAFPAWSRTSVEERIAVLQKLAKLTADRADEITAAIVSEIGQPAHIAAVSQAAGAVQDLESIAESLPTIVWDEEIGNTTVTRDAAGVVAAITPWNGPMRMVCMKAGAAIAAGCTVVLKGTEVAPLSSFIFAEMVAEAGLPDGVFNLVSGDGPVVGEALVTHPLVDMISLTGSVRAGSRVMELASRSVKKVALELGGKSANVILEDADLAAAVDDGIDDAFRNSGQVCGGLSRMLVPRARLAEAEELAVRKAESFVLGDPYDPATTLGPVANVNQRDRIRGYIESGLSEGVRLLTGGPEAPEGLETGFFVRPTVFSGDNTSRIAREEIFGPVIVIVPFDDEDDAFRIANDTDYGLAGAIWAGDAERAKSLAKRLRAGRIRINGSPINPHAPHGGFKLSGIGREFGRYGIEEFLEYKSVG</sequence>
<dbReference type="InterPro" id="IPR016160">
    <property type="entry name" value="Ald_DH_CS_CYS"/>
</dbReference>
<dbReference type="InterPro" id="IPR016163">
    <property type="entry name" value="Ald_DH_C"/>
</dbReference>
<keyword evidence="2 6" id="KW-0560">Oxidoreductase</keyword>
<evidence type="ECO:0000256" key="2">
    <source>
        <dbReference type="ARBA" id="ARBA00023002"/>
    </source>
</evidence>
<dbReference type="EC" id="1.2.1.3" evidence="3"/>
<dbReference type="AlphaFoldDB" id="A0A8I1D705"/>
<dbReference type="InterPro" id="IPR016161">
    <property type="entry name" value="Ald_DH/histidinol_DH"/>
</dbReference>
<dbReference type="PROSITE" id="PS00070">
    <property type="entry name" value="ALDEHYDE_DEHYDR_CYS"/>
    <property type="match status" value="1"/>
</dbReference>